<evidence type="ECO:0000259" key="21">
    <source>
        <dbReference type="Pfam" id="PF00912"/>
    </source>
</evidence>
<dbReference type="EMBL" id="PTJC01000008">
    <property type="protein sequence ID" value="PPK84287.1"/>
    <property type="molecule type" value="Genomic_DNA"/>
</dbReference>
<keyword evidence="11" id="KW-0133">Cell shape</keyword>
<keyword evidence="10" id="KW-0378">Hydrolase</keyword>
<dbReference type="GO" id="GO:0008658">
    <property type="term" value="F:penicillin binding"/>
    <property type="evidence" value="ECO:0007669"/>
    <property type="project" value="InterPro"/>
</dbReference>
<dbReference type="SUPFAM" id="SSF56601">
    <property type="entry name" value="beta-lactamase/transpeptidase-like"/>
    <property type="match status" value="1"/>
</dbReference>
<evidence type="ECO:0000256" key="15">
    <source>
        <dbReference type="ARBA" id="ARBA00023316"/>
    </source>
</evidence>
<keyword evidence="19" id="KW-0812">Transmembrane</keyword>
<dbReference type="AlphaFoldDB" id="A0A2S6I0I9"/>
<dbReference type="Proteomes" id="UP000237662">
    <property type="component" value="Unassembled WGS sequence"/>
</dbReference>
<keyword evidence="12" id="KW-0573">Peptidoglycan synthesis</keyword>
<keyword evidence="8" id="KW-0328">Glycosyltransferase</keyword>
<feature type="domain" description="Penicillin-binding protein transpeptidase" evidence="20">
    <location>
        <begin position="430"/>
        <end position="657"/>
    </location>
</feature>
<comment type="catalytic activity">
    <reaction evidence="17">
        <text>[GlcNAc-(1-&gt;4)-Mur2Ac(oyl-L-Ala-gamma-D-Glu-L-Lys-D-Ala-D-Ala)](n)-di-trans,octa-cis-undecaprenyl diphosphate + beta-D-GlcNAc-(1-&gt;4)-Mur2Ac(oyl-L-Ala-gamma-D-Glu-L-Lys-D-Ala-D-Ala)-di-trans,octa-cis-undecaprenyl diphosphate = [GlcNAc-(1-&gt;4)-Mur2Ac(oyl-L-Ala-gamma-D-Glu-L-Lys-D-Ala-D-Ala)](n+1)-di-trans,octa-cis-undecaprenyl diphosphate + di-trans,octa-cis-undecaprenyl diphosphate + H(+)</text>
        <dbReference type="Rhea" id="RHEA:23708"/>
        <dbReference type="Rhea" id="RHEA-COMP:9602"/>
        <dbReference type="Rhea" id="RHEA-COMP:9603"/>
        <dbReference type="ChEBI" id="CHEBI:15378"/>
        <dbReference type="ChEBI" id="CHEBI:58405"/>
        <dbReference type="ChEBI" id="CHEBI:60033"/>
        <dbReference type="ChEBI" id="CHEBI:78435"/>
        <dbReference type="EC" id="2.4.99.28"/>
    </reaction>
</comment>
<dbReference type="GO" id="GO:0071555">
    <property type="term" value="P:cell wall organization"/>
    <property type="evidence" value="ECO:0007669"/>
    <property type="project" value="UniProtKB-KW"/>
</dbReference>
<keyword evidence="14" id="KW-0511">Multifunctional enzyme</keyword>
<proteinExistence type="inferred from homology"/>
<name>A0A2S6I0I9_9BACT</name>
<keyword evidence="7" id="KW-0645">Protease</keyword>
<feature type="domain" description="Glycosyl transferase family 51" evidence="21">
    <location>
        <begin position="73"/>
        <end position="255"/>
    </location>
</feature>
<sequence length="772" mass="85426">MNDYFIRLRHWRKARPKTFYSVAALVGLLVGIVLAVGLLLSLVGFGAFGPMPSRQALLDYRNDVGSEVYDINGESLGRYYAQDRTVTEYDALPDHLIEALVATEDSRFYTHGGVDWEAYGRVAYKTLLLGEDDQGGGSTLSQQLIKNAYGRPSLGYGTSVDLLLHKLREGILANRLENVMPKEEVIKRYLNTVSFPGNTFGIAAASERYFQKEPAELTVRQSASLVASLKGTSSYDPVRAPERNAERTDLVLQLMANAGYLSQEGLQTALTDSLCLNYFRKTSEVRPAPHFAQAVRRQAEKILAEITGPDGEPYNLFADNLKIHTTLDVRVQRHAEAAVRKQMTALQRDFDRHLGRRAAWETDASLWGAVRNSERWRLGRTAGKDSTELVAEFNVPLPMELVVPNAEPLVGEFTPLDSVKHSLAFLRSGFLVLDHGTGAIRAWVGGSDFEFSHYDHVLSRRQTGSTFKPFVYATALRQGYDPCHRLSNSLRTYADEDGPWTPHNSDWVHGGTYSMHGALASSSNVAAVRMIMETGPEPVVDLAREVGMSGEIRPIPSIALGTAESSLYEMTTAFATFANNGRYEKPYYISRIENGDGEVIFEHHAQPTVILEHERAQEMQTMLRYVVERGTASRLRWQYGVTRPSIGKTGTTQNMADGWYLGSTPNLTGGAWVGGENTGVRFRSGQMGNGSHSALPVWAFFLREMEADTSVNHLLGEDFPEISREIRQNLACSAFIPPVQVVEELDSDEVPSETLPVMEVGNEPNGSGDDAG</sequence>
<dbReference type="RefSeq" id="WP_104421621.1">
    <property type="nucleotide sequence ID" value="NZ_PTJC01000008.1"/>
</dbReference>
<dbReference type="InterPro" id="IPR023346">
    <property type="entry name" value="Lysozyme-like_dom_sf"/>
</dbReference>
<evidence type="ECO:0000256" key="14">
    <source>
        <dbReference type="ARBA" id="ARBA00023268"/>
    </source>
</evidence>
<dbReference type="GO" id="GO:0006508">
    <property type="term" value="P:proteolysis"/>
    <property type="evidence" value="ECO:0007669"/>
    <property type="project" value="UniProtKB-KW"/>
</dbReference>
<dbReference type="GO" id="GO:0030288">
    <property type="term" value="C:outer membrane-bounded periplasmic space"/>
    <property type="evidence" value="ECO:0007669"/>
    <property type="project" value="TreeGrafter"/>
</dbReference>
<dbReference type="InterPro" id="IPR001460">
    <property type="entry name" value="PCN-bd_Tpept"/>
</dbReference>
<dbReference type="PANTHER" id="PTHR32282">
    <property type="entry name" value="BINDING PROTEIN TRANSPEPTIDASE, PUTATIVE-RELATED"/>
    <property type="match status" value="1"/>
</dbReference>
<dbReference type="GO" id="GO:0008360">
    <property type="term" value="P:regulation of cell shape"/>
    <property type="evidence" value="ECO:0007669"/>
    <property type="project" value="UniProtKB-KW"/>
</dbReference>
<evidence type="ECO:0000256" key="7">
    <source>
        <dbReference type="ARBA" id="ARBA00022670"/>
    </source>
</evidence>
<evidence type="ECO:0000256" key="12">
    <source>
        <dbReference type="ARBA" id="ARBA00022984"/>
    </source>
</evidence>
<evidence type="ECO:0000256" key="6">
    <source>
        <dbReference type="ARBA" id="ARBA00022645"/>
    </source>
</evidence>
<evidence type="ECO:0000256" key="19">
    <source>
        <dbReference type="SAM" id="Phobius"/>
    </source>
</evidence>
<evidence type="ECO:0000256" key="10">
    <source>
        <dbReference type="ARBA" id="ARBA00022801"/>
    </source>
</evidence>
<evidence type="ECO:0000256" key="16">
    <source>
        <dbReference type="ARBA" id="ARBA00034000"/>
    </source>
</evidence>
<dbReference type="InterPro" id="IPR001264">
    <property type="entry name" value="Glyco_trans_51"/>
</dbReference>
<evidence type="ECO:0000256" key="5">
    <source>
        <dbReference type="ARBA" id="ARBA00022475"/>
    </source>
</evidence>
<keyword evidence="15" id="KW-0961">Cell wall biogenesis/degradation</keyword>
<evidence type="ECO:0000313" key="22">
    <source>
        <dbReference type="EMBL" id="PPK84287.1"/>
    </source>
</evidence>
<dbReference type="InterPro" id="IPR012338">
    <property type="entry name" value="Beta-lactam/transpept-like"/>
</dbReference>
<dbReference type="GO" id="GO:0008955">
    <property type="term" value="F:peptidoglycan glycosyltransferase activity"/>
    <property type="evidence" value="ECO:0007669"/>
    <property type="project" value="UniProtKB-EC"/>
</dbReference>
<evidence type="ECO:0000259" key="20">
    <source>
        <dbReference type="Pfam" id="PF00905"/>
    </source>
</evidence>
<evidence type="ECO:0000256" key="18">
    <source>
        <dbReference type="SAM" id="MobiDB-lite"/>
    </source>
</evidence>
<comment type="similarity">
    <text evidence="4">In the N-terminal section; belongs to the glycosyltransferase 51 family.</text>
</comment>
<evidence type="ECO:0000256" key="8">
    <source>
        <dbReference type="ARBA" id="ARBA00022676"/>
    </source>
</evidence>
<keyword evidence="5" id="KW-1003">Cell membrane</keyword>
<keyword evidence="19" id="KW-1133">Transmembrane helix</keyword>
<accession>A0A2S6I0I9</accession>
<comment type="similarity">
    <text evidence="3">In the C-terminal section; belongs to the transpeptidase family.</text>
</comment>
<dbReference type="GO" id="GO:0009002">
    <property type="term" value="F:serine-type D-Ala-D-Ala carboxypeptidase activity"/>
    <property type="evidence" value="ECO:0007669"/>
    <property type="project" value="UniProtKB-EC"/>
</dbReference>
<gene>
    <name evidence="22" type="ORF">CLV84_4056</name>
</gene>
<evidence type="ECO:0000256" key="11">
    <source>
        <dbReference type="ARBA" id="ARBA00022960"/>
    </source>
</evidence>
<dbReference type="Gene3D" id="3.40.710.10">
    <property type="entry name" value="DD-peptidase/beta-lactamase superfamily"/>
    <property type="match status" value="2"/>
</dbReference>
<evidence type="ECO:0000256" key="3">
    <source>
        <dbReference type="ARBA" id="ARBA00007090"/>
    </source>
</evidence>
<feature type="region of interest" description="Disordered" evidence="18">
    <location>
        <begin position="748"/>
        <end position="772"/>
    </location>
</feature>
<feature type="transmembrane region" description="Helical" evidence="19">
    <location>
        <begin position="20"/>
        <end position="48"/>
    </location>
</feature>
<dbReference type="InterPro" id="IPR050396">
    <property type="entry name" value="Glycosyltr_51/Transpeptidase"/>
</dbReference>
<keyword evidence="9" id="KW-0808">Transferase</keyword>
<comment type="catalytic activity">
    <reaction evidence="16">
        <text>Preferential cleavage: (Ac)2-L-Lys-D-Ala-|-D-Ala. Also transpeptidation of peptidyl-alanyl moieties that are N-acyl substituents of D-alanine.</text>
        <dbReference type="EC" id="3.4.16.4"/>
    </reaction>
</comment>
<evidence type="ECO:0000256" key="1">
    <source>
        <dbReference type="ARBA" id="ARBA00004236"/>
    </source>
</evidence>
<organism evidence="22 23">
    <name type="scientific">Neolewinella xylanilytica</name>
    <dbReference type="NCBI Taxonomy" id="1514080"/>
    <lineage>
        <taxon>Bacteria</taxon>
        <taxon>Pseudomonadati</taxon>
        <taxon>Bacteroidota</taxon>
        <taxon>Saprospiria</taxon>
        <taxon>Saprospirales</taxon>
        <taxon>Lewinellaceae</taxon>
        <taxon>Neolewinella</taxon>
    </lineage>
</organism>
<dbReference type="GO" id="GO:0009252">
    <property type="term" value="P:peptidoglycan biosynthetic process"/>
    <property type="evidence" value="ECO:0007669"/>
    <property type="project" value="UniProtKB-KW"/>
</dbReference>
<dbReference type="Pfam" id="PF00912">
    <property type="entry name" value="Transgly"/>
    <property type="match status" value="1"/>
</dbReference>
<dbReference type="SUPFAM" id="SSF53955">
    <property type="entry name" value="Lysozyme-like"/>
    <property type="match status" value="1"/>
</dbReference>
<protein>
    <submittedName>
        <fullName evidence="22">Penicillin-binding protein 1A</fullName>
    </submittedName>
</protein>
<evidence type="ECO:0000256" key="4">
    <source>
        <dbReference type="ARBA" id="ARBA00007739"/>
    </source>
</evidence>
<reference evidence="22 23" key="1">
    <citation type="submission" date="2018-02" db="EMBL/GenBank/DDBJ databases">
        <title>Genomic Encyclopedia of Archaeal and Bacterial Type Strains, Phase II (KMG-II): from individual species to whole genera.</title>
        <authorList>
            <person name="Goeker M."/>
        </authorList>
    </citation>
    <scope>NUCLEOTIDE SEQUENCE [LARGE SCALE GENOMIC DNA]</scope>
    <source>
        <strain evidence="22 23">DSM 29526</strain>
    </source>
</reference>
<dbReference type="OrthoDB" id="9766909at2"/>
<keyword evidence="23" id="KW-1185">Reference proteome</keyword>
<dbReference type="PANTHER" id="PTHR32282:SF11">
    <property type="entry name" value="PENICILLIN-BINDING PROTEIN 1B"/>
    <property type="match status" value="1"/>
</dbReference>
<dbReference type="Gene3D" id="1.10.3810.10">
    <property type="entry name" value="Biosynthetic peptidoglycan transglycosylase-like"/>
    <property type="match status" value="1"/>
</dbReference>
<comment type="caution">
    <text evidence="22">The sequence shown here is derived from an EMBL/GenBank/DDBJ whole genome shotgun (WGS) entry which is preliminary data.</text>
</comment>
<keyword evidence="13 19" id="KW-0472">Membrane</keyword>
<keyword evidence="6" id="KW-0121">Carboxypeptidase</keyword>
<comment type="pathway">
    <text evidence="2">Cell wall biogenesis; peptidoglycan biosynthesis.</text>
</comment>
<evidence type="ECO:0000256" key="9">
    <source>
        <dbReference type="ARBA" id="ARBA00022679"/>
    </source>
</evidence>
<evidence type="ECO:0000256" key="17">
    <source>
        <dbReference type="ARBA" id="ARBA00049902"/>
    </source>
</evidence>
<comment type="subcellular location">
    <subcellularLocation>
        <location evidence="1">Cell membrane</location>
    </subcellularLocation>
</comment>
<evidence type="ECO:0000256" key="2">
    <source>
        <dbReference type="ARBA" id="ARBA00004752"/>
    </source>
</evidence>
<evidence type="ECO:0000313" key="23">
    <source>
        <dbReference type="Proteomes" id="UP000237662"/>
    </source>
</evidence>
<dbReference type="GO" id="GO:0005886">
    <property type="term" value="C:plasma membrane"/>
    <property type="evidence" value="ECO:0007669"/>
    <property type="project" value="UniProtKB-SubCell"/>
</dbReference>
<dbReference type="InterPro" id="IPR036950">
    <property type="entry name" value="PBP_transglycosylase"/>
</dbReference>
<evidence type="ECO:0000256" key="13">
    <source>
        <dbReference type="ARBA" id="ARBA00023136"/>
    </source>
</evidence>
<dbReference type="Pfam" id="PF00905">
    <property type="entry name" value="Transpeptidase"/>
    <property type="match status" value="1"/>
</dbReference>